<sequence>MFVLTLLQVAMLLGSALAQFNQTATYLNLTAISARDGESILECWEVGPIIKSSVPGTSGASSLFFGETTNATYTIIPPRFDGGLHTAPAVQLVFFVAGLIHVSLPNRTDEAWVQGGKYGLIIAADTANISTHGHRTQYPGNEATVALQVPFASTGLKYGVLHRGACNYEEMAFL</sequence>
<evidence type="ECO:0000313" key="2">
    <source>
        <dbReference type="EMBL" id="OIW26340.1"/>
    </source>
</evidence>
<dbReference type="EMBL" id="KV875100">
    <property type="protein sequence ID" value="OIW26340.1"/>
    <property type="molecule type" value="Genomic_DNA"/>
</dbReference>
<protein>
    <recommendedName>
        <fullName evidence="4">Small secreted protein</fullName>
    </recommendedName>
</protein>
<dbReference type="InParanoid" id="A0A1J7JAU5"/>
<organism evidence="2 3">
    <name type="scientific">Coniochaeta ligniaria NRRL 30616</name>
    <dbReference type="NCBI Taxonomy" id="1408157"/>
    <lineage>
        <taxon>Eukaryota</taxon>
        <taxon>Fungi</taxon>
        <taxon>Dikarya</taxon>
        <taxon>Ascomycota</taxon>
        <taxon>Pezizomycotina</taxon>
        <taxon>Sordariomycetes</taxon>
        <taxon>Sordariomycetidae</taxon>
        <taxon>Coniochaetales</taxon>
        <taxon>Coniochaetaceae</taxon>
        <taxon>Coniochaeta</taxon>
    </lineage>
</organism>
<evidence type="ECO:0008006" key="4">
    <source>
        <dbReference type="Google" id="ProtNLM"/>
    </source>
</evidence>
<keyword evidence="1" id="KW-0732">Signal</keyword>
<evidence type="ECO:0000313" key="3">
    <source>
        <dbReference type="Proteomes" id="UP000182658"/>
    </source>
</evidence>
<evidence type="ECO:0000256" key="1">
    <source>
        <dbReference type="SAM" id="SignalP"/>
    </source>
</evidence>
<dbReference type="Proteomes" id="UP000182658">
    <property type="component" value="Unassembled WGS sequence"/>
</dbReference>
<accession>A0A1J7JAU5</accession>
<keyword evidence="3" id="KW-1185">Reference proteome</keyword>
<feature type="chain" id="PRO_5012927491" description="Small secreted protein" evidence="1">
    <location>
        <begin position="19"/>
        <end position="174"/>
    </location>
</feature>
<feature type="signal peptide" evidence="1">
    <location>
        <begin position="1"/>
        <end position="18"/>
    </location>
</feature>
<dbReference type="OrthoDB" id="3223416at2759"/>
<name>A0A1J7JAU5_9PEZI</name>
<proteinExistence type="predicted"/>
<reference evidence="2 3" key="1">
    <citation type="submission" date="2016-10" db="EMBL/GenBank/DDBJ databases">
        <title>Draft genome sequence of Coniochaeta ligniaria NRRL30616, a lignocellulolytic fungus for bioabatement of inhibitors in plant biomass hydrolysates.</title>
        <authorList>
            <consortium name="DOE Joint Genome Institute"/>
            <person name="Jimenez D.J."/>
            <person name="Hector R.E."/>
            <person name="Riley R."/>
            <person name="Sun H."/>
            <person name="Grigoriev I.V."/>
            <person name="Van Elsas J.D."/>
            <person name="Nichols N.N."/>
        </authorList>
    </citation>
    <scope>NUCLEOTIDE SEQUENCE [LARGE SCALE GENOMIC DNA]</scope>
    <source>
        <strain evidence="2 3">NRRL 30616</strain>
    </source>
</reference>
<gene>
    <name evidence="2" type="ORF">CONLIGDRAFT_683328</name>
</gene>
<dbReference type="AlphaFoldDB" id="A0A1J7JAU5"/>